<evidence type="ECO:0000313" key="2">
    <source>
        <dbReference type="Proteomes" id="UP000738879"/>
    </source>
</evidence>
<dbReference type="Proteomes" id="UP000738879">
    <property type="component" value="Unassembled WGS sequence"/>
</dbReference>
<sequence length="334" mass="37527">MFPFFKRRDEGPLVVEDAVFTPEDIFVLLGESLDIGCFAAQPRNLDLGRFKVEGSSAWRERLVKRFEPRGLVDASGEPVPELARALEPLRGHGAFVGDGRIPHRTNPVDGRTAVLCLMPDLSRATAVVRSGRGFGLRPFPDDRSLWEAEFLSLYGLERRFTWAERSQHFIEGDFRIDDTSFTRALKAGEDAVNEWCEVRGIAERDQLRHVSRVGGGPFGGFYSKEFLCADYSACVFNDKFDYAVPIPKAGDYWSKGAVFVPEVGLVDYWGVAPRGPEYDWYGNKEAGDRCRYSGFDFLGPGEGLLDNLLTFYDYPESGYEYVRPSTRRRPGGGV</sequence>
<gene>
    <name evidence="1" type="ORF">KHY67_04755</name>
</gene>
<name>A0A943BMB7_9ACTN</name>
<proteinExistence type="predicted"/>
<organism evidence="1 2">
    <name type="scientific">Collinsella intestinalis</name>
    <dbReference type="NCBI Taxonomy" id="147207"/>
    <lineage>
        <taxon>Bacteria</taxon>
        <taxon>Bacillati</taxon>
        <taxon>Actinomycetota</taxon>
        <taxon>Coriobacteriia</taxon>
        <taxon>Coriobacteriales</taxon>
        <taxon>Coriobacteriaceae</taxon>
        <taxon>Collinsella</taxon>
    </lineage>
</organism>
<dbReference type="AlphaFoldDB" id="A0A943BMB7"/>
<protein>
    <submittedName>
        <fullName evidence="1">Uncharacterized protein</fullName>
    </submittedName>
</protein>
<accession>A0A943BMB7</accession>
<evidence type="ECO:0000313" key="1">
    <source>
        <dbReference type="EMBL" id="MBS5146994.1"/>
    </source>
</evidence>
<dbReference type="EMBL" id="JAGZJA010000005">
    <property type="protein sequence ID" value="MBS5146994.1"/>
    <property type="molecule type" value="Genomic_DNA"/>
</dbReference>
<reference evidence="1" key="1">
    <citation type="submission" date="2021-02" db="EMBL/GenBank/DDBJ databases">
        <title>Infant gut strain persistence is associated with maternal origin, phylogeny, and functional potential including surface adhesion and iron acquisition.</title>
        <authorList>
            <person name="Lou Y.C."/>
        </authorList>
    </citation>
    <scope>NUCLEOTIDE SEQUENCE</scope>
    <source>
        <strain evidence="1">L3_128_245G1_dasL3_128_245G1_concoct_49</strain>
    </source>
</reference>
<comment type="caution">
    <text evidence="1">The sequence shown here is derived from an EMBL/GenBank/DDBJ whole genome shotgun (WGS) entry which is preliminary data.</text>
</comment>